<dbReference type="SUPFAM" id="SSF57850">
    <property type="entry name" value="RING/U-box"/>
    <property type="match status" value="1"/>
</dbReference>
<dbReference type="EMBL" id="CAQQ02027827">
    <property type="status" value="NOT_ANNOTATED_CDS"/>
    <property type="molecule type" value="Genomic_DNA"/>
</dbReference>
<dbReference type="HOGENOM" id="CLU_105173_0_0_1"/>
<organism evidence="1 2">
    <name type="scientific">Megaselia scalaris</name>
    <name type="common">Humpbacked fly</name>
    <name type="synonym">Phora scalaris</name>
    <dbReference type="NCBI Taxonomy" id="36166"/>
    <lineage>
        <taxon>Eukaryota</taxon>
        <taxon>Metazoa</taxon>
        <taxon>Ecdysozoa</taxon>
        <taxon>Arthropoda</taxon>
        <taxon>Hexapoda</taxon>
        <taxon>Insecta</taxon>
        <taxon>Pterygota</taxon>
        <taxon>Neoptera</taxon>
        <taxon>Endopterygota</taxon>
        <taxon>Diptera</taxon>
        <taxon>Brachycera</taxon>
        <taxon>Muscomorpha</taxon>
        <taxon>Platypezoidea</taxon>
        <taxon>Phoridae</taxon>
        <taxon>Megaseliini</taxon>
        <taxon>Megaselia</taxon>
    </lineage>
</organism>
<proteinExistence type="predicted"/>
<sequence length="141" mass="16311">MYLTYTEWSELYGGKKFESAENEYIKFKRLPFDHCCITMAAFDVPYSDLEGNIYDLEPLIAFLQTFKVNPVTGKPTKDTKNFIKLKFHKNADGEYHCPALFKPFTKNSHIVAVAPTGNVFCWEAIEQLNIKAKNWKDLVDD</sequence>
<reference evidence="2" key="1">
    <citation type="submission" date="2013-02" db="EMBL/GenBank/DDBJ databases">
        <authorList>
            <person name="Hughes D."/>
        </authorList>
    </citation>
    <scope>NUCLEOTIDE SEQUENCE</scope>
    <source>
        <strain>Durham</strain>
        <strain evidence="2">NC isolate 2 -- Noor lab</strain>
    </source>
</reference>
<keyword evidence="2" id="KW-1185">Reference proteome</keyword>
<dbReference type="EnsemblMetazoa" id="MESCA010146-RA">
    <property type="protein sequence ID" value="MESCA010146-PA"/>
    <property type="gene ID" value="MESCA010146"/>
</dbReference>
<name>T1H1S8_MEGSC</name>
<evidence type="ECO:0000313" key="1">
    <source>
        <dbReference type="EnsemblMetazoa" id="MESCA010146-PA"/>
    </source>
</evidence>
<protein>
    <recommendedName>
        <fullName evidence="3">U-box domain-containing protein</fullName>
    </recommendedName>
</protein>
<dbReference type="Proteomes" id="UP000015102">
    <property type="component" value="Unassembled WGS sequence"/>
</dbReference>
<reference evidence="1" key="2">
    <citation type="submission" date="2015-06" db="UniProtKB">
        <authorList>
            <consortium name="EnsemblMetazoa"/>
        </authorList>
    </citation>
    <scope>IDENTIFICATION</scope>
</reference>
<accession>T1H1S8</accession>
<evidence type="ECO:0000313" key="2">
    <source>
        <dbReference type="Proteomes" id="UP000015102"/>
    </source>
</evidence>
<dbReference type="STRING" id="36166.T1H1S8"/>
<dbReference type="AlphaFoldDB" id="T1H1S8"/>
<evidence type="ECO:0008006" key="3">
    <source>
        <dbReference type="Google" id="ProtNLM"/>
    </source>
</evidence>